<accession>A0A5N5LUJ1</accession>
<dbReference type="Proteomes" id="UP000327468">
    <property type="component" value="Chromosome 16"/>
</dbReference>
<evidence type="ECO:0000256" key="1">
    <source>
        <dbReference type="SAM" id="Phobius"/>
    </source>
</evidence>
<dbReference type="InterPro" id="IPR051656">
    <property type="entry name" value="LEM_domain"/>
</dbReference>
<name>A0A5N5LUJ1_PANHP</name>
<protein>
    <submittedName>
        <fullName evidence="2">Uncharacterized protein</fullName>
    </submittedName>
</protein>
<keyword evidence="1" id="KW-0472">Membrane</keyword>
<dbReference type="PANTHER" id="PTHR12019">
    <property type="entry name" value="LAMINA-ASSOCIATED POLYPEPTIDE THYMOPOIETIN"/>
    <property type="match status" value="1"/>
</dbReference>
<reference evidence="2 3" key="1">
    <citation type="submission" date="2019-06" db="EMBL/GenBank/DDBJ databases">
        <title>A chromosome-scale genome assembly of the striped catfish, Pangasianodon hypophthalmus.</title>
        <authorList>
            <person name="Wen M."/>
            <person name="Zahm M."/>
            <person name="Roques C."/>
            <person name="Cabau C."/>
            <person name="Klopp C."/>
            <person name="Donnadieu C."/>
            <person name="Jouanno E."/>
            <person name="Avarre J.-C."/>
            <person name="Campet M."/>
            <person name="Ha T.T.T."/>
            <person name="Dugue R."/>
            <person name="Lampietro C."/>
            <person name="Louis A."/>
            <person name="Herpin A."/>
            <person name="Echchiki A."/>
            <person name="Berthelot C."/>
            <person name="Parey E."/>
            <person name="Roest-Crollius H."/>
            <person name="Braasch I."/>
            <person name="Postlethwait J."/>
            <person name="Bobe J."/>
            <person name="Montfort J."/>
            <person name="Bouchez O."/>
            <person name="Begum T."/>
            <person name="Schartl M."/>
            <person name="Guiguen Y."/>
        </authorList>
    </citation>
    <scope>NUCLEOTIDE SEQUENCE [LARGE SCALE GENOMIC DNA]</scope>
    <source>
        <strain evidence="2 3">Indonesia</strain>
        <tissue evidence="2">Blood</tissue>
    </source>
</reference>
<proteinExistence type="predicted"/>
<keyword evidence="1" id="KW-0812">Transmembrane</keyword>
<comment type="caution">
    <text evidence="2">The sequence shown here is derived from an EMBL/GenBank/DDBJ whole genome shotgun (WGS) entry which is preliminary data.</text>
</comment>
<sequence>MCKCPLNTKIIENRLSPQSKSAETERSYSQTPVASRAQWQLNKSTTNVSFYLTPECSPLQKQTTTIKPAIEAVADVLMEMFPDTALTPTGITATKRRSIKGAAGRPVQFKYPETLLSPTTLERREIQQRLVPLWVQIAVFLLVAALLYFIYISMEEPLENPFGALLNGLSKEPSSDDLALVPNSQDTHT</sequence>
<organism evidence="2 3">
    <name type="scientific">Pangasianodon hypophthalmus</name>
    <name type="common">Striped catfish</name>
    <name type="synonym">Helicophagus hypophthalmus</name>
    <dbReference type="NCBI Taxonomy" id="310915"/>
    <lineage>
        <taxon>Eukaryota</taxon>
        <taxon>Metazoa</taxon>
        <taxon>Chordata</taxon>
        <taxon>Craniata</taxon>
        <taxon>Vertebrata</taxon>
        <taxon>Euteleostomi</taxon>
        <taxon>Actinopterygii</taxon>
        <taxon>Neopterygii</taxon>
        <taxon>Teleostei</taxon>
        <taxon>Ostariophysi</taxon>
        <taxon>Siluriformes</taxon>
        <taxon>Pangasiidae</taxon>
        <taxon>Pangasianodon</taxon>
    </lineage>
</organism>
<keyword evidence="3" id="KW-1185">Reference proteome</keyword>
<evidence type="ECO:0000313" key="2">
    <source>
        <dbReference type="EMBL" id="KAB5546360.1"/>
    </source>
</evidence>
<feature type="transmembrane region" description="Helical" evidence="1">
    <location>
        <begin position="133"/>
        <end position="152"/>
    </location>
</feature>
<evidence type="ECO:0000313" key="3">
    <source>
        <dbReference type="Proteomes" id="UP000327468"/>
    </source>
</evidence>
<dbReference type="AlphaFoldDB" id="A0A5N5LUJ1"/>
<gene>
    <name evidence="2" type="ORF">PHYPO_G00071170</name>
</gene>
<dbReference type="EMBL" id="VFJC01000017">
    <property type="protein sequence ID" value="KAB5546360.1"/>
    <property type="molecule type" value="Genomic_DNA"/>
</dbReference>
<dbReference type="PANTHER" id="PTHR12019:SF22">
    <property type="entry name" value="LAMINA-ASSOCIATED POLYPEPTIDE 2, ISOFORMS BETA_GAMMA"/>
    <property type="match status" value="1"/>
</dbReference>
<keyword evidence="1" id="KW-1133">Transmembrane helix</keyword>